<evidence type="ECO:0000256" key="1">
    <source>
        <dbReference type="SAM" id="MobiDB-lite"/>
    </source>
</evidence>
<dbReference type="SUPFAM" id="SSF52540">
    <property type="entry name" value="P-loop containing nucleoside triphosphate hydrolases"/>
    <property type="match status" value="1"/>
</dbReference>
<dbReference type="InterPro" id="IPR041677">
    <property type="entry name" value="DNA2/NAM7_AAA_11"/>
</dbReference>
<dbReference type="Gene3D" id="3.40.50.300">
    <property type="entry name" value="P-loop containing nucleotide triphosphate hydrolases"/>
    <property type="match status" value="2"/>
</dbReference>
<name>A0A6S6VRZ8_9PLEO</name>
<dbReference type="PANTHER" id="PTHR10887:SF495">
    <property type="entry name" value="HELICASE SENATAXIN ISOFORM X1-RELATED"/>
    <property type="match status" value="1"/>
</dbReference>
<evidence type="ECO:0000259" key="2">
    <source>
        <dbReference type="Pfam" id="PF13086"/>
    </source>
</evidence>
<dbReference type="EMBL" id="HG992978">
    <property type="protein sequence ID" value="CAE7013104.1"/>
    <property type="molecule type" value="Genomic_DNA"/>
</dbReference>
<accession>A0A6S6VRZ8</accession>
<feature type="domain" description="DNA2/NAM7 helicase helicase" evidence="2">
    <location>
        <begin position="751"/>
        <end position="1079"/>
    </location>
</feature>
<feature type="compositionally biased region" description="Polar residues" evidence="1">
    <location>
        <begin position="816"/>
        <end position="831"/>
    </location>
</feature>
<feature type="region of interest" description="Disordered" evidence="1">
    <location>
        <begin position="811"/>
        <end position="837"/>
    </location>
</feature>
<evidence type="ECO:0000313" key="4">
    <source>
        <dbReference type="EMBL" id="CAE7013104.1"/>
    </source>
</evidence>
<organism evidence="4 5">
    <name type="scientific">Pyrenophora teres f. teres</name>
    <dbReference type="NCBI Taxonomy" id="97479"/>
    <lineage>
        <taxon>Eukaryota</taxon>
        <taxon>Fungi</taxon>
        <taxon>Dikarya</taxon>
        <taxon>Ascomycota</taxon>
        <taxon>Pezizomycotina</taxon>
        <taxon>Dothideomycetes</taxon>
        <taxon>Pleosporomycetidae</taxon>
        <taxon>Pleosporales</taxon>
        <taxon>Pleosporineae</taxon>
        <taxon>Pleosporaceae</taxon>
        <taxon>Pyrenophora</taxon>
    </lineage>
</organism>
<dbReference type="PANTHER" id="PTHR10887">
    <property type="entry name" value="DNA2/NAM7 HELICASE FAMILY"/>
    <property type="match status" value="1"/>
</dbReference>
<proteinExistence type="predicted"/>
<feature type="domain" description="DNA2/NAM7 helicase-like C-terminal" evidence="3">
    <location>
        <begin position="1150"/>
        <end position="1297"/>
    </location>
</feature>
<feature type="region of interest" description="Disordered" evidence="1">
    <location>
        <begin position="29"/>
        <end position="63"/>
    </location>
</feature>
<protein>
    <submittedName>
        <fullName evidence="4">AAA 12 domain containing protein</fullName>
    </submittedName>
</protein>
<dbReference type="Proteomes" id="UP000472372">
    <property type="component" value="Chromosome 2"/>
</dbReference>
<sequence>MGQADELGLSKTAVLKLARTKLNRVNEHTTLFTGTPIEPESDTEGKAEDNDGEPGEITSETVKSRSYYGDHVMGPAVRSEFHTKSFAAAISFCVKEDIDSLSESFVVTAWDINPPEVFLNTKEYIAFQADVKARSQTPSFSLGKEVPGKLFKPTDLQLYVKISLIVNAHPEVYLPLSEDKLTQLRDCLQTEFSWDINVDGLRKLLLSRLRFRSMGSVPVDAIDLASIEAKEREHQAAIALPTRKANGDKEKDVPWTEDEKKDYAAKQKLMRKRLTAPKPTLADRLNAAANFKQVKDTKAKIIFHEDPSDRSFMRIRVTHMYKDESRPQDQPSFKTDIDLTYRNTRRIKKGPKPETDRYDPSHRIINVSDQSFIPFLEKIFPDLAVKDKDYWKKCYASLQGGHDLVLLQFLQNKEPMTSNLFVDRDDIPTSYKDLQTIMRNAPCIFVLVRGTDIEEITESIIHRFSELAVFDPLSAFFVDKHNPYINNKGIKATPELPKFSTLPENSFEDWREFSIHCGVGAIIELRFNMQDHTHRGKASAHPVPHTQFKYKAENPDKSKPANETSLDLCLFPNFTEEHPNKEVPRLAIGDRVTVGFGDDHALSAEHKWSGRVVVPALSTGMDQVCMIINRPIDKDCHILDMAPYTELTAADMDNMSVEEIQQWSSDNRVLQVTVGKEGDDKECKRLCNGLSNMQVPNKLLPEYDSKEQVLSQFRLFMQCKDHTRYDVSSLYDNLLPADRHRFEPALLSSLHEYQKEPVSSWINSGIHSHLAVLGGISGSGKTFLSISTLCGYVFKVQIDPMKRQLQESELARLDTDTSGESGSKDATQNPAEPSEDGRVTHVCIQNETVDHCYQTFKKILPGLCKTMGVPEKLIIRLHSIQSERKALCAMLDVNRKDHSKHSHRYLQDEKLQGKANKALLDQYLREFRTEYVGVTDKRYKYVEGSLAWIILQLSRVEGFPVTKEVANTWNESERDVIATQLRDIPKAYRDITTEDKMSDQSRKDVKAAFRIGYHIVIERAAVVCTTLSVATKSSFQIYRKANAVTFEEAGRGTDLDVTALLSTHWACDLITLVGDWRQLGFTPYGPALDNPFQSQLTVSPFARLYYTGFPIQLLTHTSRFSNPTLLKLCAHLNGETISEVPGSFNTAKEEQAKEVNRKIWGKKSVVVVVNTEHAVATQESSGSWYSVVTAIATMHDMVNRLKTIDGDDVLVITPYNGQLRLLQTFRDTAVRNALAAHDKKLAKQLTKVMMITIDSSMGKDREHVIMDSVGNAEGFLWQRPRTLVAGTRARSSFIFIGPTFHYTHSAKGPKDRLKEMLYRWGKDGLIVTLDRISIASLEQYRDTQVALSVAIKEDAFKAPHNYRQAALGPELTEADYTDEEDSDTIVPGWNNVEEPTVNPKAGTVNIWNIVEPIVNPDADTVNIWNIGEPIFNPEAGTDNFENDADDTWNNKEPVVNPEAGTDNFENDADDTWNNKEPVVNPEAGTENFENDADDTWNNKEPVVNPKAGTDNFENNDKSDGPASPFVEEESDLEAGADNFEADDKSDGPASPFVEEKSDLGAEDEET</sequence>
<gene>
    <name evidence="4" type="ORF">PTTW11_02452</name>
</gene>
<evidence type="ECO:0000313" key="5">
    <source>
        <dbReference type="Proteomes" id="UP000472372"/>
    </source>
</evidence>
<reference evidence="4" key="1">
    <citation type="submission" date="2021-02" db="EMBL/GenBank/DDBJ databases">
        <authorList>
            <person name="Syme A R."/>
            <person name="Syme A R."/>
            <person name="Moolhuijzen P."/>
        </authorList>
    </citation>
    <scope>NUCLEOTIDE SEQUENCE</scope>
    <source>
        <strain evidence="4">W1-1</strain>
    </source>
</reference>
<feature type="region of interest" description="Disordered" evidence="1">
    <location>
        <begin position="1432"/>
        <end position="1566"/>
    </location>
</feature>
<dbReference type="InterPro" id="IPR027417">
    <property type="entry name" value="P-loop_NTPase"/>
</dbReference>
<dbReference type="GO" id="GO:0004386">
    <property type="term" value="F:helicase activity"/>
    <property type="evidence" value="ECO:0007669"/>
    <property type="project" value="InterPro"/>
</dbReference>
<evidence type="ECO:0000259" key="3">
    <source>
        <dbReference type="Pfam" id="PF13087"/>
    </source>
</evidence>
<dbReference type="InterPro" id="IPR041679">
    <property type="entry name" value="DNA2/NAM7-like_C"/>
</dbReference>
<dbReference type="InterPro" id="IPR045055">
    <property type="entry name" value="DNA2/NAM7-like"/>
</dbReference>
<dbReference type="Pfam" id="PF13087">
    <property type="entry name" value="AAA_12"/>
    <property type="match status" value="1"/>
</dbReference>
<dbReference type="Pfam" id="PF13086">
    <property type="entry name" value="AAA_11"/>
    <property type="match status" value="1"/>
</dbReference>